<reference evidence="3 4" key="1">
    <citation type="journal article" date="2007" name="Proc. Natl. Acad. Sci. U.S.A.">
        <title>Dandruff-associated Malassezia genomes reveal convergent and divergent virulence traits shared with plant and human fungal pathogens.</title>
        <authorList>
            <person name="Xu J."/>
            <person name="Saunders C.W."/>
            <person name="Hu P."/>
            <person name="Grant R.A."/>
            <person name="Boekhout T."/>
            <person name="Kuramae E.E."/>
            <person name="Kronstad J.W."/>
            <person name="Deangelis Y.M."/>
            <person name="Reeder N.L."/>
            <person name="Johnstone K.R."/>
            <person name="Leland M."/>
            <person name="Fieno A.M."/>
            <person name="Begley W.M."/>
            <person name="Sun Y."/>
            <person name="Lacey M.P."/>
            <person name="Chaudhary T."/>
            <person name="Keough T."/>
            <person name="Chu L."/>
            <person name="Sears R."/>
            <person name="Yuan B."/>
            <person name="Dawson T.L.Jr."/>
        </authorList>
    </citation>
    <scope>NUCLEOTIDE SEQUENCE [LARGE SCALE GENOMIC DNA]</scope>
    <source>
        <strain evidence="4">ATCC MYA-4612 / CBS 7966</strain>
    </source>
</reference>
<organism evidence="3 4">
    <name type="scientific">Malassezia globosa (strain ATCC MYA-4612 / CBS 7966)</name>
    <name type="common">Dandruff-associated fungus</name>
    <dbReference type="NCBI Taxonomy" id="425265"/>
    <lineage>
        <taxon>Eukaryota</taxon>
        <taxon>Fungi</taxon>
        <taxon>Dikarya</taxon>
        <taxon>Basidiomycota</taxon>
        <taxon>Ustilaginomycotina</taxon>
        <taxon>Malasseziomycetes</taxon>
        <taxon>Malasseziales</taxon>
        <taxon>Malasseziaceae</taxon>
        <taxon>Malassezia</taxon>
    </lineage>
</organism>
<accession>A8Q4S9</accession>
<dbReference type="AlphaFoldDB" id="A8Q4S9"/>
<protein>
    <submittedName>
        <fullName evidence="3">Uncharacterized protein</fullName>
    </submittedName>
</protein>
<dbReference type="InParanoid" id="A8Q4S9"/>
<dbReference type="InterPro" id="IPR008012">
    <property type="entry name" value="Ump1"/>
</dbReference>
<dbReference type="VEuPathDB" id="FungiDB:MGL_2628"/>
<dbReference type="STRING" id="425265.A8Q4S9"/>
<gene>
    <name evidence="3" type="ORF">MGL_2628</name>
</gene>
<comment type="caution">
    <text evidence="3">The sequence shown here is derived from an EMBL/GenBank/DDBJ whole genome shotgun (WGS) entry which is preliminary data.</text>
</comment>
<sequence>MLSCRCLLREAMTDEREKKKIVVHRASVLMTIKRDHVAFSLKADDASTCDRQLQVTKTPFLSTKPRFIRRCLICGEAMPSESRPSMAIVPPAHLPRTQTDAHSTLHPETGVHDAMRHGLRSMRDETAASAFHPIQHRLENWDETQRNWKMTMNRNTFGMGMPMRMMMERKFVSSIPPMPGRRVANLHLDVLDGRDEAIEPVDFLPCTCDEYLDDKH</sequence>
<dbReference type="PANTHER" id="PTHR12828:SF3">
    <property type="entry name" value="PROTEASOME MATURATION PROTEIN"/>
    <property type="match status" value="1"/>
</dbReference>
<dbReference type="EMBL" id="AAYY01000009">
    <property type="protein sequence ID" value="EDP43032.1"/>
    <property type="molecule type" value="Genomic_DNA"/>
</dbReference>
<dbReference type="Proteomes" id="UP000008837">
    <property type="component" value="Unassembled WGS sequence"/>
</dbReference>
<name>A8Q4S9_MALGO</name>
<dbReference type="PANTHER" id="PTHR12828">
    <property type="entry name" value="PROTEASOME MATURATION PROTEIN UMP1"/>
    <property type="match status" value="1"/>
</dbReference>
<evidence type="ECO:0000256" key="2">
    <source>
        <dbReference type="ARBA" id="ARBA00043974"/>
    </source>
</evidence>
<keyword evidence="1" id="KW-0143">Chaperone</keyword>
<dbReference type="GO" id="GO:0043248">
    <property type="term" value="P:proteasome assembly"/>
    <property type="evidence" value="ECO:0007669"/>
    <property type="project" value="InterPro"/>
</dbReference>
<comment type="similarity">
    <text evidence="2">Belongs to the POMP/UMP1 family.</text>
</comment>
<dbReference type="OrthoDB" id="15001at2759"/>
<dbReference type="GO" id="GO:0005737">
    <property type="term" value="C:cytoplasm"/>
    <property type="evidence" value="ECO:0007669"/>
    <property type="project" value="TreeGrafter"/>
</dbReference>
<evidence type="ECO:0000313" key="4">
    <source>
        <dbReference type="Proteomes" id="UP000008837"/>
    </source>
</evidence>
<evidence type="ECO:0000256" key="1">
    <source>
        <dbReference type="ARBA" id="ARBA00023186"/>
    </source>
</evidence>
<dbReference type="GO" id="GO:0005634">
    <property type="term" value="C:nucleus"/>
    <property type="evidence" value="ECO:0007669"/>
    <property type="project" value="TreeGrafter"/>
</dbReference>
<proteinExistence type="inferred from homology"/>
<dbReference type="Pfam" id="PF05348">
    <property type="entry name" value="UMP1"/>
    <property type="match status" value="1"/>
</dbReference>
<dbReference type="GeneID" id="5854551"/>
<keyword evidence="4" id="KW-1185">Reference proteome</keyword>
<dbReference type="RefSeq" id="XP_001730246.1">
    <property type="nucleotide sequence ID" value="XM_001730194.1"/>
</dbReference>
<evidence type="ECO:0000313" key="3">
    <source>
        <dbReference type="EMBL" id="EDP43032.1"/>
    </source>
</evidence>
<dbReference type="KEGG" id="mgl:MGL_2628"/>